<accession>A0A9P6PRZ4</accession>
<evidence type="ECO:0000256" key="8">
    <source>
        <dbReference type="ARBA" id="ARBA00023242"/>
    </source>
</evidence>
<dbReference type="GO" id="GO:0031369">
    <property type="term" value="F:translation initiation factor binding"/>
    <property type="evidence" value="ECO:0007669"/>
    <property type="project" value="TreeGrafter"/>
</dbReference>
<feature type="region of interest" description="Disordered" evidence="12">
    <location>
        <begin position="33"/>
        <end position="54"/>
    </location>
</feature>
<evidence type="ECO:0000256" key="6">
    <source>
        <dbReference type="ARBA" id="ARBA00023010"/>
    </source>
</evidence>
<keyword evidence="8" id="KW-0539">Nucleus</keyword>
<evidence type="ECO:0000256" key="12">
    <source>
        <dbReference type="SAM" id="MobiDB-lite"/>
    </source>
</evidence>
<evidence type="ECO:0000256" key="3">
    <source>
        <dbReference type="ARBA" id="ARBA00022448"/>
    </source>
</evidence>
<organism evidence="13 14">
    <name type="scientific">Mortierella polycephala</name>
    <dbReference type="NCBI Taxonomy" id="41804"/>
    <lineage>
        <taxon>Eukaryota</taxon>
        <taxon>Fungi</taxon>
        <taxon>Fungi incertae sedis</taxon>
        <taxon>Mucoromycota</taxon>
        <taxon>Mortierellomycotina</taxon>
        <taxon>Mortierellomycetes</taxon>
        <taxon>Mortierellales</taxon>
        <taxon>Mortierellaceae</taxon>
        <taxon>Mortierella</taxon>
    </lineage>
</organism>
<dbReference type="GO" id="GO:0000822">
    <property type="term" value="F:inositol hexakisphosphate binding"/>
    <property type="evidence" value="ECO:0007669"/>
    <property type="project" value="TreeGrafter"/>
</dbReference>
<comment type="caution">
    <text evidence="13">The sequence shown here is derived from an EMBL/GenBank/DDBJ whole genome shotgun (WGS) entry which is preliminary data.</text>
</comment>
<dbReference type="AlphaFoldDB" id="A0A9P6PRZ4"/>
<dbReference type="PANTHER" id="PTHR12960">
    <property type="entry name" value="GLE-1-RELATED"/>
    <property type="match status" value="1"/>
</dbReference>
<dbReference type="InterPro" id="IPR012476">
    <property type="entry name" value="GLE1"/>
</dbReference>
<keyword evidence="4" id="KW-0509">mRNA transport</keyword>
<evidence type="ECO:0000313" key="13">
    <source>
        <dbReference type="EMBL" id="KAG0251449.1"/>
    </source>
</evidence>
<gene>
    <name evidence="13" type="ORF">BG011_007603</name>
</gene>
<keyword evidence="5" id="KW-0653">Protein transport</keyword>
<dbReference type="GO" id="GO:0005737">
    <property type="term" value="C:cytoplasm"/>
    <property type="evidence" value="ECO:0007669"/>
    <property type="project" value="TreeGrafter"/>
</dbReference>
<comment type="similarity">
    <text evidence="2">Belongs to the GLE1 family.</text>
</comment>
<dbReference type="GO" id="GO:0005543">
    <property type="term" value="F:phospholipid binding"/>
    <property type="evidence" value="ECO:0007669"/>
    <property type="project" value="TreeGrafter"/>
</dbReference>
<feature type="region of interest" description="Disordered" evidence="12">
    <location>
        <begin position="83"/>
        <end position="106"/>
    </location>
</feature>
<dbReference type="EMBL" id="JAAAJA010000593">
    <property type="protein sequence ID" value="KAG0251449.1"/>
    <property type="molecule type" value="Genomic_DNA"/>
</dbReference>
<protein>
    <recommendedName>
        <fullName evidence="9">mRNA export factor GLE1</fullName>
    </recommendedName>
    <alternativeName>
        <fullName evidence="10">Nucleoporin GLE1</fullName>
    </alternativeName>
</protein>
<keyword evidence="3" id="KW-0813">Transport</keyword>
<feature type="compositionally biased region" description="Basic and acidic residues" evidence="12">
    <location>
        <begin position="126"/>
        <end position="135"/>
    </location>
</feature>
<evidence type="ECO:0000256" key="10">
    <source>
        <dbReference type="ARBA" id="ARBA00029983"/>
    </source>
</evidence>
<keyword evidence="11" id="KW-0175">Coiled coil</keyword>
<name>A0A9P6PRZ4_9FUNG</name>
<feature type="region of interest" description="Disordered" evidence="12">
    <location>
        <begin position="120"/>
        <end position="149"/>
    </location>
</feature>
<keyword evidence="7" id="KW-0906">Nuclear pore complex</keyword>
<evidence type="ECO:0000256" key="9">
    <source>
        <dbReference type="ARBA" id="ARBA00026227"/>
    </source>
</evidence>
<dbReference type="GO" id="GO:0044614">
    <property type="term" value="C:nuclear pore cytoplasmic filaments"/>
    <property type="evidence" value="ECO:0007669"/>
    <property type="project" value="TreeGrafter"/>
</dbReference>
<evidence type="ECO:0000256" key="2">
    <source>
        <dbReference type="ARBA" id="ARBA00011056"/>
    </source>
</evidence>
<evidence type="ECO:0000256" key="1">
    <source>
        <dbReference type="ARBA" id="ARBA00004567"/>
    </source>
</evidence>
<dbReference type="Gene3D" id="1.25.40.510">
    <property type="entry name" value="GLE1-like"/>
    <property type="match status" value="1"/>
</dbReference>
<dbReference type="GO" id="GO:0016973">
    <property type="term" value="P:poly(A)+ mRNA export from nucleus"/>
    <property type="evidence" value="ECO:0007669"/>
    <property type="project" value="InterPro"/>
</dbReference>
<dbReference type="Pfam" id="PF07817">
    <property type="entry name" value="GLE1"/>
    <property type="match status" value="1"/>
</dbReference>
<evidence type="ECO:0000256" key="7">
    <source>
        <dbReference type="ARBA" id="ARBA00023132"/>
    </source>
</evidence>
<dbReference type="OrthoDB" id="420884at2759"/>
<evidence type="ECO:0000256" key="5">
    <source>
        <dbReference type="ARBA" id="ARBA00022927"/>
    </source>
</evidence>
<evidence type="ECO:0000313" key="14">
    <source>
        <dbReference type="Proteomes" id="UP000726737"/>
    </source>
</evidence>
<feature type="coiled-coil region" evidence="11">
    <location>
        <begin position="222"/>
        <end position="318"/>
    </location>
</feature>
<comment type="subcellular location">
    <subcellularLocation>
        <location evidence="1">Nucleus</location>
        <location evidence="1">Nuclear pore complex</location>
    </subcellularLocation>
</comment>
<proteinExistence type="inferred from homology"/>
<dbReference type="PANTHER" id="PTHR12960:SF0">
    <property type="entry name" value="MRNA EXPORT FACTOR GLE1"/>
    <property type="match status" value="1"/>
</dbReference>
<dbReference type="GO" id="GO:0015031">
    <property type="term" value="P:protein transport"/>
    <property type="evidence" value="ECO:0007669"/>
    <property type="project" value="UniProtKB-KW"/>
</dbReference>
<feature type="compositionally biased region" description="Polar residues" evidence="12">
    <location>
        <begin position="36"/>
        <end position="50"/>
    </location>
</feature>
<sequence length="637" mass="71689">MAEQDLQLKFILRRSLADGIVYNDDPELEQLRRSSVHSASPQGSNINNNEDNGRGLVASTAKRLSQNPDIYFHKIGLASTTRAKASRSSRLNTINQSGSSRHPLTGPVCGYGIIDFSSEEEESFSDSDREGKDDGQGISGPLNYSKTTGKATNAPVKAVDLNSPAHYVAHITGRMDPWEMQMQKLQNFGKEVTPEIADKITKDFNAIAKKPSVTTISWARDNEDISQRLQNLNLETEMIKEKRKQEIEARNQAMAKEIDQCLSKVKEEREAAIRIQEEALRRVKLEEERLAKEEEDKKKAMIAQKEDQEKKVQQAATDAADKAKKAAAAAAAAADKVAANSSAVFVSESAEAEWQRYTKVREHMDTVVKPWLVSNPDQKKKFLSARRDVTGNIGKIHNTLQQVFIVAKDIDAIFKNANQAYGANGYNWIMNAAAKKFVTQAEKETEVRVAPAFPIAQVVVLLFQNHPLFLDVLMARFIKKCPYVIPKYFAKEPNESPDDYLRKIGYRRHDKGWENEAQYNARQCGIFTLYCAIMQTIPPAGENLYPISNAWTWMARIINMPPRPITPALLAVFVEVCGERYLSTYRNQANKVLRLLMQDFIPLIPKEGVSASTRLKTKLEDFYSTGRLPVPEGREFD</sequence>
<dbReference type="InterPro" id="IPR038506">
    <property type="entry name" value="GLE1-like_sf"/>
</dbReference>
<evidence type="ECO:0000256" key="4">
    <source>
        <dbReference type="ARBA" id="ARBA00022816"/>
    </source>
</evidence>
<dbReference type="Proteomes" id="UP000726737">
    <property type="component" value="Unassembled WGS sequence"/>
</dbReference>
<evidence type="ECO:0000256" key="11">
    <source>
        <dbReference type="SAM" id="Coils"/>
    </source>
</evidence>
<keyword evidence="6" id="KW-0811">Translocation</keyword>
<keyword evidence="14" id="KW-1185">Reference proteome</keyword>
<reference evidence="13" key="1">
    <citation type="journal article" date="2020" name="Fungal Divers.">
        <title>Resolving the Mortierellaceae phylogeny through synthesis of multi-gene phylogenetics and phylogenomics.</title>
        <authorList>
            <person name="Vandepol N."/>
            <person name="Liber J."/>
            <person name="Desiro A."/>
            <person name="Na H."/>
            <person name="Kennedy M."/>
            <person name="Barry K."/>
            <person name="Grigoriev I.V."/>
            <person name="Miller A.N."/>
            <person name="O'Donnell K."/>
            <person name="Stajich J.E."/>
            <person name="Bonito G."/>
        </authorList>
    </citation>
    <scope>NUCLEOTIDE SEQUENCE</scope>
    <source>
        <strain evidence="13">KOD948</strain>
    </source>
</reference>
<feature type="compositionally biased region" description="Polar residues" evidence="12">
    <location>
        <begin position="91"/>
        <end position="102"/>
    </location>
</feature>